<dbReference type="AlphaFoldDB" id="F6YHK9"/>
<organism evidence="5 6">
    <name type="scientific">Ciona intestinalis</name>
    <name type="common">Transparent sea squirt</name>
    <name type="synonym">Ascidia intestinalis</name>
    <dbReference type="NCBI Taxonomy" id="7719"/>
    <lineage>
        <taxon>Eukaryota</taxon>
        <taxon>Metazoa</taxon>
        <taxon>Chordata</taxon>
        <taxon>Tunicata</taxon>
        <taxon>Ascidiacea</taxon>
        <taxon>Phlebobranchia</taxon>
        <taxon>Cionidae</taxon>
        <taxon>Ciona</taxon>
    </lineage>
</organism>
<proteinExistence type="predicted"/>
<reference evidence="5" key="2">
    <citation type="journal article" date="2008" name="Genome Biol.">
        <title>Improved genome assembly and evidence-based global gene model set for the chordate Ciona intestinalis: new insight into intron and operon populations.</title>
        <authorList>
            <person name="Satou Y."/>
            <person name="Mineta K."/>
            <person name="Ogasawara M."/>
            <person name="Sasakura Y."/>
            <person name="Shoguchi E."/>
            <person name="Ueno K."/>
            <person name="Yamada L."/>
            <person name="Matsumoto J."/>
            <person name="Wasserscheid J."/>
            <person name="Dewar K."/>
            <person name="Wiley G.B."/>
            <person name="Macmil S.L."/>
            <person name="Roe B.A."/>
            <person name="Zeller R.W."/>
            <person name="Hastings K.E."/>
            <person name="Lemaire P."/>
            <person name="Lindquist E."/>
            <person name="Endo T."/>
            <person name="Hotta K."/>
            <person name="Inaba K."/>
        </authorList>
    </citation>
    <scope>NUCLEOTIDE SEQUENCE [LARGE SCALE GENOMIC DNA]</scope>
    <source>
        <strain evidence="5">wild type</strain>
    </source>
</reference>
<sequence length="366" mass="42162">MEIVVCWIVLLTWGLVKGEDFNINCNGDCNRTVANNTTCNVKWVESMPWSNHEKTAPSPTIVSGNWFLYNNGQSLEIGVNITWKQNAAVFNFVQGYLLTMTSLKSMAGRSSKWIFNASVSSQTINRYENLVFNYKCFHYGTKNFIRAGRTYVLDVYAMPVYEEQNEKVFDTIDIKIPDCNSNVEIAESTYCRDEQTDYLYLDFDENESDEVEVTTAAPKDSAPSKLLWLYIVIPLLMLIVTIITVSIYRHRRRKAIVAGSVVILCSRDSHYGEVTSRLATWLKEYMNRDVECNMWRQTDNNILDWCNKQLKEASQVILVCGEKDYEEQIVHSDPFVVAVNRMKSNVTNANFYMVAFHDETKSKFPL</sequence>
<reference evidence="6" key="1">
    <citation type="journal article" date="2002" name="Science">
        <title>The draft genome of Ciona intestinalis: insights into chordate and vertebrate origins.</title>
        <authorList>
            <person name="Dehal P."/>
            <person name="Satou Y."/>
            <person name="Campbell R.K."/>
            <person name="Chapman J."/>
            <person name="Degnan B."/>
            <person name="De Tomaso A."/>
            <person name="Davidson B."/>
            <person name="Di Gregorio A."/>
            <person name="Gelpke M."/>
            <person name="Goodstein D.M."/>
            <person name="Harafuji N."/>
            <person name="Hastings K.E."/>
            <person name="Ho I."/>
            <person name="Hotta K."/>
            <person name="Huang W."/>
            <person name="Kawashima T."/>
            <person name="Lemaire P."/>
            <person name="Martinez D."/>
            <person name="Meinertzhagen I.A."/>
            <person name="Necula S."/>
            <person name="Nonaka M."/>
            <person name="Putnam N."/>
            <person name="Rash S."/>
            <person name="Saiga H."/>
            <person name="Satake M."/>
            <person name="Terry A."/>
            <person name="Yamada L."/>
            <person name="Wang H.G."/>
            <person name="Awazu S."/>
            <person name="Azumi K."/>
            <person name="Boore J."/>
            <person name="Branno M."/>
            <person name="Chin-Bow S."/>
            <person name="DeSantis R."/>
            <person name="Doyle S."/>
            <person name="Francino P."/>
            <person name="Keys D.N."/>
            <person name="Haga S."/>
            <person name="Hayashi H."/>
            <person name="Hino K."/>
            <person name="Imai K.S."/>
            <person name="Inaba K."/>
            <person name="Kano S."/>
            <person name="Kobayashi K."/>
            <person name="Kobayashi M."/>
            <person name="Lee B.I."/>
            <person name="Makabe K.W."/>
            <person name="Manohar C."/>
            <person name="Matassi G."/>
            <person name="Medina M."/>
            <person name="Mochizuki Y."/>
            <person name="Mount S."/>
            <person name="Morishita T."/>
            <person name="Miura S."/>
            <person name="Nakayama A."/>
            <person name="Nishizaka S."/>
            <person name="Nomoto H."/>
            <person name="Ohta F."/>
            <person name="Oishi K."/>
            <person name="Rigoutsos I."/>
            <person name="Sano M."/>
            <person name="Sasaki A."/>
            <person name="Sasakura Y."/>
            <person name="Shoguchi E."/>
            <person name="Shin-i T."/>
            <person name="Spagnuolo A."/>
            <person name="Stainier D."/>
            <person name="Suzuki M.M."/>
            <person name="Tassy O."/>
            <person name="Takatori N."/>
            <person name="Tokuoka M."/>
            <person name="Yagi K."/>
            <person name="Yoshizaki F."/>
            <person name="Wada S."/>
            <person name="Zhang C."/>
            <person name="Hyatt P.D."/>
            <person name="Larimer F."/>
            <person name="Detter C."/>
            <person name="Doggett N."/>
            <person name="Glavina T."/>
            <person name="Hawkins T."/>
            <person name="Richardson P."/>
            <person name="Lucas S."/>
            <person name="Kohara Y."/>
            <person name="Levine M."/>
            <person name="Satoh N."/>
            <person name="Rokhsar D.S."/>
        </authorList>
    </citation>
    <scope>NUCLEOTIDE SEQUENCE [LARGE SCALE GENOMIC DNA]</scope>
</reference>
<feature type="transmembrane region" description="Helical" evidence="3">
    <location>
        <begin position="227"/>
        <end position="248"/>
    </location>
</feature>
<evidence type="ECO:0000256" key="2">
    <source>
        <dbReference type="ARBA" id="ARBA00022475"/>
    </source>
</evidence>
<dbReference type="GeneTree" id="ENSGT00660000096690"/>
<dbReference type="Gene3D" id="3.40.50.11530">
    <property type="match status" value="1"/>
</dbReference>
<reference evidence="5" key="4">
    <citation type="submission" date="2025-09" db="UniProtKB">
        <authorList>
            <consortium name="Ensembl"/>
        </authorList>
    </citation>
    <scope>IDENTIFICATION</scope>
</reference>
<keyword evidence="3" id="KW-0812">Transmembrane</keyword>
<protein>
    <recommendedName>
        <fullName evidence="7">SEFIR domain-containing protein</fullName>
    </recommendedName>
</protein>
<evidence type="ECO:0000256" key="1">
    <source>
        <dbReference type="ARBA" id="ARBA00004251"/>
    </source>
</evidence>
<dbReference type="InterPro" id="IPR038683">
    <property type="entry name" value="IL17RA/B_FnIII-like_1_sf"/>
</dbReference>
<dbReference type="GO" id="GO:0005886">
    <property type="term" value="C:plasma membrane"/>
    <property type="evidence" value="ECO:0007669"/>
    <property type="project" value="UniProtKB-SubCell"/>
</dbReference>
<feature type="chain" id="PRO_5003345999" description="SEFIR domain-containing protein" evidence="4">
    <location>
        <begin position="19"/>
        <end position="366"/>
    </location>
</feature>
<dbReference type="Ensembl" id="ENSCINT00000022976.2">
    <property type="protein sequence ID" value="ENSCINP00000022730.2"/>
    <property type="gene ID" value="ENSCING00000012073.2"/>
</dbReference>
<dbReference type="Proteomes" id="UP000008144">
    <property type="component" value="Chromosome 7"/>
</dbReference>
<comment type="subcellular location">
    <subcellularLocation>
        <location evidence="1">Cell membrane</location>
        <topology evidence="1">Single-pass type I membrane protein</topology>
    </subcellularLocation>
</comment>
<evidence type="ECO:0000256" key="4">
    <source>
        <dbReference type="SAM" id="SignalP"/>
    </source>
</evidence>
<keyword evidence="3" id="KW-1133">Transmembrane helix</keyword>
<dbReference type="HOGENOM" id="CLU_757697_0_0_1"/>
<evidence type="ECO:0000313" key="6">
    <source>
        <dbReference type="Proteomes" id="UP000008144"/>
    </source>
</evidence>
<dbReference type="Gene3D" id="2.60.40.2160">
    <property type="entry name" value="Interleukin-17 receptor A/B, fibronectin-III-like domain 1"/>
    <property type="match status" value="1"/>
</dbReference>
<evidence type="ECO:0008006" key="7">
    <source>
        <dbReference type="Google" id="ProtNLM"/>
    </source>
</evidence>
<evidence type="ECO:0000313" key="5">
    <source>
        <dbReference type="Ensembl" id="ENSCINP00000022730.2"/>
    </source>
</evidence>
<name>F6YHK9_CIOIN</name>
<keyword evidence="4" id="KW-0732">Signal</keyword>
<dbReference type="InParanoid" id="F6YHK9"/>
<keyword evidence="3" id="KW-0472">Membrane</keyword>
<dbReference type="EMBL" id="EAAA01002331">
    <property type="status" value="NOT_ANNOTATED_CDS"/>
    <property type="molecule type" value="Genomic_DNA"/>
</dbReference>
<feature type="signal peptide" evidence="4">
    <location>
        <begin position="1"/>
        <end position="18"/>
    </location>
</feature>
<keyword evidence="2" id="KW-1003">Cell membrane</keyword>
<accession>F6YHK9</accession>
<evidence type="ECO:0000256" key="3">
    <source>
        <dbReference type="SAM" id="Phobius"/>
    </source>
</evidence>
<keyword evidence="6" id="KW-1185">Reference proteome</keyword>
<reference evidence="5" key="3">
    <citation type="submission" date="2025-08" db="UniProtKB">
        <authorList>
            <consortium name="Ensembl"/>
        </authorList>
    </citation>
    <scope>IDENTIFICATION</scope>
</reference>